<organism evidence="3 4">
    <name type="scientific">Candidatus Harrisonbacteria bacterium RIFCSPLOWO2_02_FULL_41_13b</name>
    <dbReference type="NCBI Taxonomy" id="1798409"/>
    <lineage>
        <taxon>Bacteria</taxon>
        <taxon>Candidatus Harrisoniibacteriota</taxon>
    </lineage>
</organism>
<dbReference type="Pfam" id="PF00551">
    <property type="entry name" value="Formyl_trans_N"/>
    <property type="match status" value="1"/>
</dbReference>
<dbReference type="AlphaFoldDB" id="A0A1G1ZTD7"/>
<dbReference type="Pfam" id="PF18216">
    <property type="entry name" value="N_formyltrans_C"/>
    <property type="match status" value="1"/>
</dbReference>
<dbReference type="InterPro" id="IPR036477">
    <property type="entry name" value="Formyl_transf_N_sf"/>
</dbReference>
<evidence type="ECO:0000313" key="3">
    <source>
        <dbReference type="EMBL" id="OGY67077.1"/>
    </source>
</evidence>
<feature type="domain" description="Formyl transferase N-terminal" evidence="1">
    <location>
        <begin position="58"/>
        <end position="168"/>
    </location>
</feature>
<dbReference type="PANTHER" id="PTHR11138">
    <property type="entry name" value="METHIONYL-TRNA FORMYLTRANSFERASE"/>
    <property type="match status" value="1"/>
</dbReference>
<protein>
    <recommendedName>
        <fullName evidence="5">Formyl transferase N-terminal domain-containing protein</fullName>
    </recommendedName>
</protein>
<dbReference type="GO" id="GO:0004479">
    <property type="term" value="F:methionyl-tRNA formyltransferase activity"/>
    <property type="evidence" value="ECO:0007669"/>
    <property type="project" value="TreeGrafter"/>
</dbReference>
<evidence type="ECO:0000259" key="2">
    <source>
        <dbReference type="Pfam" id="PF18216"/>
    </source>
</evidence>
<accession>A0A1G1ZTD7</accession>
<dbReference type="Gene3D" id="3.40.50.12230">
    <property type="match status" value="1"/>
</dbReference>
<dbReference type="InterPro" id="IPR040660">
    <property type="entry name" value="N_formyltrans_C"/>
</dbReference>
<proteinExistence type="predicted"/>
<dbReference type="PANTHER" id="PTHR11138:SF5">
    <property type="entry name" value="METHIONYL-TRNA FORMYLTRANSFERASE, MITOCHONDRIAL"/>
    <property type="match status" value="1"/>
</dbReference>
<dbReference type="EMBL" id="MHJL01000030">
    <property type="protein sequence ID" value="OGY67077.1"/>
    <property type="molecule type" value="Genomic_DNA"/>
</dbReference>
<dbReference type="GO" id="GO:0005829">
    <property type="term" value="C:cytosol"/>
    <property type="evidence" value="ECO:0007669"/>
    <property type="project" value="TreeGrafter"/>
</dbReference>
<sequence length="259" mass="29482">MIKKKIALFANDYVGLEICKFLRASGDKIVKLYVHDLDKQKFVPEIIQASGCLKKDVVGATETNSPEKIAELEVAQPDFIITVYWAYLLKPKVFKIAKQGTINFHPAPLPINRGWYPHVHSILDGSPTGVTLHTLAEDADTGLIWAQKLVPLSSVDTAGDIYKRLQEAIIQLFKDNWEKIKNDQIKPTLQDKNKKGNYHKKSEIESLDQIDMDQTLKAKDLINKLRARTFGKKGFAYFLDNNGEKIYVQIRLNKLPDFE</sequence>
<feature type="domain" description="N-formyltransferase dimerization C-terminal" evidence="2">
    <location>
        <begin position="205"/>
        <end position="254"/>
    </location>
</feature>
<reference evidence="3 4" key="1">
    <citation type="journal article" date="2016" name="Nat. Commun.">
        <title>Thousands of microbial genomes shed light on interconnected biogeochemical processes in an aquifer system.</title>
        <authorList>
            <person name="Anantharaman K."/>
            <person name="Brown C.T."/>
            <person name="Hug L.A."/>
            <person name="Sharon I."/>
            <person name="Castelle C.J."/>
            <person name="Probst A.J."/>
            <person name="Thomas B.C."/>
            <person name="Singh A."/>
            <person name="Wilkins M.J."/>
            <person name="Karaoz U."/>
            <person name="Brodie E.L."/>
            <person name="Williams K.H."/>
            <person name="Hubbard S.S."/>
            <person name="Banfield J.F."/>
        </authorList>
    </citation>
    <scope>NUCLEOTIDE SEQUENCE [LARGE SCALE GENOMIC DNA]</scope>
</reference>
<gene>
    <name evidence="3" type="ORF">A3I24_02760</name>
</gene>
<dbReference type="Proteomes" id="UP000177690">
    <property type="component" value="Unassembled WGS sequence"/>
</dbReference>
<dbReference type="InterPro" id="IPR002376">
    <property type="entry name" value="Formyl_transf_N"/>
</dbReference>
<dbReference type="SUPFAM" id="SSF53328">
    <property type="entry name" value="Formyltransferase"/>
    <property type="match status" value="1"/>
</dbReference>
<evidence type="ECO:0000313" key="4">
    <source>
        <dbReference type="Proteomes" id="UP000177690"/>
    </source>
</evidence>
<dbReference type="STRING" id="1798409.A3I24_02760"/>
<evidence type="ECO:0000259" key="1">
    <source>
        <dbReference type="Pfam" id="PF00551"/>
    </source>
</evidence>
<name>A0A1G1ZTD7_9BACT</name>
<comment type="caution">
    <text evidence="3">The sequence shown here is derived from an EMBL/GenBank/DDBJ whole genome shotgun (WGS) entry which is preliminary data.</text>
</comment>
<evidence type="ECO:0008006" key="5">
    <source>
        <dbReference type="Google" id="ProtNLM"/>
    </source>
</evidence>